<proteinExistence type="predicted"/>
<feature type="signal peptide" evidence="1">
    <location>
        <begin position="1"/>
        <end position="26"/>
    </location>
</feature>
<dbReference type="SUPFAM" id="SSF53756">
    <property type="entry name" value="UDP-Glycosyltransferase/glycogen phosphorylase"/>
    <property type="match status" value="1"/>
</dbReference>
<organism evidence="2 3">
    <name type="scientific">Phytohabitans flavus</name>
    <dbReference type="NCBI Taxonomy" id="1076124"/>
    <lineage>
        <taxon>Bacteria</taxon>
        <taxon>Bacillati</taxon>
        <taxon>Actinomycetota</taxon>
        <taxon>Actinomycetes</taxon>
        <taxon>Micromonosporales</taxon>
        <taxon>Micromonosporaceae</taxon>
    </lineage>
</organism>
<evidence type="ECO:0000313" key="3">
    <source>
        <dbReference type="Proteomes" id="UP000502508"/>
    </source>
</evidence>
<reference evidence="2 3" key="2">
    <citation type="submission" date="2020-03" db="EMBL/GenBank/DDBJ databases">
        <authorList>
            <person name="Ichikawa N."/>
            <person name="Kimura A."/>
            <person name="Kitahashi Y."/>
            <person name="Uohara A."/>
        </authorList>
    </citation>
    <scope>NUCLEOTIDE SEQUENCE [LARGE SCALE GENOMIC DNA]</scope>
    <source>
        <strain evidence="2 3">NBRC 107702</strain>
    </source>
</reference>
<feature type="chain" id="PRO_5026059062" description="Glycosyltransferase family 28 N-terminal domain-containing protein" evidence="1">
    <location>
        <begin position="27"/>
        <end position="218"/>
    </location>
</feature>
<sequence length="218" mass="23361">MRILFTAVPAYGHLLPLLPLARAAHAAGDDVLVSTHAALASTAADLPFTPSGSALPDLLAQTTRRREGRLTLRHTDFAEIAEFFVDTRLDLDLASIYAVAEAHRPDLIVGDVVDFCHADGRRGAGRTVGCARHVHRAAAAGRAGLRRGAGAPVPGARRSAGAACRPRRRGRSFLRASVSAVWAAGWDRKPLRFICRRLPSAAGGRSMVNIQRVWPRAN</sequence>
<evidence type="ECO:0000313" key="2">
    <source>
        <dbReference type="EMBL" id="BCB74455.1"/>
    </source>
</evidence>
<evidence type="ECO:0008006" key="4">
    <source>
        <dbReference type="Google" id="ProtNLM"/>
    </source>
</evidence>
<dbReference type="Gene3D" id="3.40.50.2000">
    <property type="entry name" value="Glycogen Phosphorylase B"/>
    <property type="match status" value="1"/>
</dbReference>
<evidence type="ECO:0000256" key="1">
    <source>
        <dbReference type="SAM" id="SignalP"/>
    </source>
</evidence>
<gene>
    <name evidence="2" type="ORF">Pflav_008650</name>
</gene>
<reference evidence="2 3" key="1">
    <citation type="submission" date="2020-03" db="EMBL/GenBank/DDBJ databases">
        <title>Whole genome shotgun sequence of Phytohabitans flavus NBRC 107702.</title>
        <authorList>
            <person name="Komaki H."/>
            <person name="Tamura T."/>
        </authorList>
    </citation>
    <scope>NUCLEOTIDE SEQUENCE [LARGE SCALE GENOMIC DNA]</scope>
    <source>
        <strain evidence="2 3">NBRC 107702</strain>
    </source>
</reference>
<dbReference type="KEGG" id="pfla:Pflav_008650"/>
<dbReference type="Proteomes" id="UP000502508">
    <property type="component" value="Chromosome"/>
</dbReference>
<name>A0A6F8XKW5_9ACTN</name>
<dbReference type="AlphaFoldDB" id="A0A6F8XKW5"/>
<dbReference type="EMBL" id="AP022870">
    <property type="protein sequence ID" value="BCB74455.1"/>
    <property type="molecule type" value="Genomic_DNA"/>
</dbReference>
<keyword evidence="3" id="KW-1185">Reference proteome</keyword>
<accession>A0A6F8XKW5</accession>
<keyword evidence="1" id="KW-0732">Signal</keyword>
<protein>
    <recommendedName>
        <fullName evidence="4">Glycosyltransferase family 28 N-terminal domain-containing protein</fullName>
    </recommendedName>
</protein>